<reference evidence="3 4" key="1">
    <citation type="submission" date="2018-05" db="EMBL/GenBank/DDBJ databases">
        <title>Genome Sequence of an Efficient Indole-Degrading Bacterium, Alcaligenes sp.YBY.</title>
        <authorList>
            <person name="Yang B."/>
        </authorList>
    </citation>
    <scope>NUCLEOTIDE SEQUENCE [LARGE SCALE GENOMIC DNA]</scope>
    <source>
        <strain evidence="3 4">YBY</strain>
    </source>
</reference>
<protein>
    <submittedName>
        <fullName evidence="3">GTP-binding protein</fullName>
    </submittedName>
</protein>
<name>A0A2U2BHB1_ALCFA</name>
<dbReference type="AlphaFoldDB" id="A0A2U2BHB1"/>
<keyword evidence="1" id="KW-0175">Coiled coil</keyword>
<organism evidence="3 4">
    <name type="scientific">Alcaligenes faecalis</name>
    <dbReference type="NCBI Taxonomy" id="511"/>
    <lineage>
        <taxon>Bacteria</taxon>
        <taxon>Pseudomonadati</taxon>
        <taxon>Pseudomonadota</taxon>
        <taxon>Betaproteobacteria</taxon>
        <taxon>Burkholderiales</taxon>
        <taxon>Alcaligenaceae</taxon>
        <taxon>Alcaligenes</taxon>
    </lineage>
</organism>
<dbReference type="Gene3D" id="3.40.50.300">
    <property type="entry name" value="P-loop containing nucleotide triphosphate hydrolases"/>
    <property type="match status" value="1"/>
</dbReference>
<dbReference type="Proteomes" id="UP000245216">
    <property type="component" value="Unassembled WGS sequence"/>
</dbReference>
<proteinExistence type="predicted"/>
<dbReference type="RefSeq" id="WP_109089640.1">
    <property type="nucleotide sequence ID" value="NZ_QEXO01000004.1"/>
</dbReference>
<dbReference type="STRING" id="511.UZ73_17570"/>
<dbReference type="EMBL" id="QEXO01000004">
    <property type="protein sequence ID" value="PWE13404.1"/>
    <property type="molecule type" value="Genomic_DNA"/>
</dbReference>
<evidence type="ECO:0000256" key="1">
    <source>
        <dbReference type="SAM" id="Coils"/>
    </source>
</evidence>
<comment type="caution">
    <text evidence="3">The sequence shown here is derived from an EMBL/GenBank/DDBJ whole genome shotgun (WGS) entry which is preliminary data.</text>
</comment>
<dbReference type="InterPro" id="IPR027417">
    <property type="entry name" value="P-loop_NTPase"/>
</dbReference>
<sequence length="513" mass="56664">MSVESTFIKAVAELNPASQDMQPAIARMEQWLADLGQTAVAQALSGTALVEQGVLAQSAQQVNQQLQAQREAWAASWSALAPAQELADRFRDRIMLLVFGSFNAGKSSLCNFLADRFRRQGHSVDFFRLADGQMQPMPEGFQEGATETTVALQGVCLGEKLVLLDTPGLHSANAHNAALTQQFLESTDALLWLSSSSAPGQVQELGDLLVELRRNKPLLPVITRSDRIEEDEIDDEIVKVLCNKTADNRQLQEEDVMTRAAQALNHWGLSSELLKPAVSLSVHMARSQQDEEQGLEQAGFERLYLAVQNLLKPALAYKQRKPAELQLHHIEEAILSPLTQTLEQAAAQLRQRIEEQTVVLQGAVQALTEGTWRRVVPQLPEVLEKHAAQQDVAAVRTELGQNIGKVFAELSQTVLANFQLTQPDLPTLNLPAHIGYEVFQEQGEGQAPLIDYNRLYMSLNDVVMNGAQELAEQVVEQAEQSLEQLKQELIELENAVADQARALEAIKHQLHAA</sequence>
<reference evidence="3 4" key="2">
    <citation type="submission" date="2018-05" db="EMBL/GenBank/DDBJ databases">
        <authorList>
            <person name="Lanie J.A."/>
            <person name="Ng W.-L."/>
            <person name="Kazmierczak K.M."/>
            <person name="Andrzejewski T.M."/>
            <person name="Davidsen T.M."/>
            <person name="Wayne K.J."/>
            <person name="Tettelin H."/>
            <person name="Glass J.I."/>
            <person name="Rusch D."/>
            <person name="Podicherti R."/>
            <person name="Tsui H.-C.T."/>
            <person name="Winkler M.E."/>
        </authorList>
    </citation>
    <scope>NUCLEOTIDE SEQUENCE [LARGE SCALE GENOMIC DNA]</scope>
    <source>
        <strain evidence="3 4">YBY</strain>
    </source>
</reference>
<feature type="domain" description="G" evidence="2">
    <location>
        <begin position="97"/>
        <end position="223"/>
    </location>
</feature>
<dbReference type="InterPro" id="IPR006073">
    <property type="entry name" value="GTP-bd"/>
</dbReference>
<dbReference type="GO" id="GO:0005525">
    <property type="term" value="F:GTP binding"/>
    <property type="evidence" value="ECO:0007669"/>
    <property type="project" value="InterPro"/>
</dbReference>
<dbReference type="Pfam" id="PF01926">
    <property type="entry name" value="MMR_HSR1"/>
    <property type="match status" value="1"/>
</dbReference>
<dbReference type="SUPFAM" id="SSF52540">
    <property type="entry name" value="P-loop containing nucleoside triphosphate hydrolases"/>
    <property type="match status" value="1"/>
</dbReference>
<accession>A0A2U2BHB1</accession>
<evidence type="ECO:0000313" key="4">
    <source>
        <dbReference type="Proteomes" id="UP000245216"/>
    </source>
</evidence>
<evidence type="ECO:0000259" key="2">
    <source>
        <dbReference type="Pfam" id="PF01926"/>
    </source>
</evidence>
<evidence type="ECO:0000313" key="3">
    <source>
        <dbReference type="EMBL" id="PWE13404.1"/>
    </source>
</evidence>
<feature type="coiled-coil region" evidence="1">
    <location>
        <begin position="464"/>
        <end position="509"/>
    </location>
</feature>
<gene>
    <name evidence="3" type="ORF">DF183_16490</name>
</gene>